<dbReference type="GO" id="GO:0004659">
    <property type="term" value="F:prenyltransferase activity"/>
    <property type="evidence" value="ECO:0007669"/>
    <property type="project" value="InterPro"/>
</dbReference>
<comment type="caution">
    <text evidence="4">The sequence shown here is derived from an EMBL/GenBank/DDBJ whole genome shotgun (WGS) entry which is preliminary data.</text>
</comment>
<dbReference type="CDD" id="cd00685">
    <property type="entry name" value="Trans_IPPS_HT"/>
    <property type="match status" value="1"/>
</dbReference>
<dbReference type="Gene3D" id="1.10.600.10">
    <property type="entry name" value="Farnesyl Diphosphate Synthase"/>
    <property type="match status" value="1"/>
</dbReference>
<proteinExistence type="predicted"/>
<keyword evidence="2" id="KW-0460">Magnesium</keyword>
<dbReference type="PANTHER" id="PTHR12001:SF44">
    <property type="entry name" value="GERANYLGERANYL PYROPHOSPHATE SYNTHASE"/>
    <property type="match status" value="1"/>
</dbReference>
<dbReference type="InterPro" id="IPR033749">
    <property type="entry name" value="Polyprenyl_synt_CS"/>
</dbReference>
<dbReference type="SUPFAM" id="SSF48576">
    <property type="entry name" value="Terpenoid synthases"/>
    <property type="match status" value="1"/>
</dbReference>
<dbReference type="Gene3D" id="2.40.370.10">
    <property type="entry name" value="AttH-like domain"/>
    <property type="match status" value="2"/>
</dbReference>
<dbReference type="GO" id="GO:0046872">
    <property type="term" value="F:metal ion binding"/>
    <property type="evidence" value="ECO:0007669"/>
    <property type="project" value="UniProtKB-KW"/>
</dbReference>
<dbReference type="Proteomes" id="UP001430356">
    <property type="component" value="Unassembled WGS sequence"/>
</dbReference>
<dbReference type="Pfam" id="PF00348">
    <property type="entry name" value="polyprenyl_synt"/>
    <property type="match status" value="1"/>
</dbReference>
<dbReference type="PROSITE" id="PS00723">
    <property type="entry name" value="POLYPRENYL_SYNTHASE_1"/>
    <property type="match status" value="1"/>
</dbReference>
<dbReference type="EMBL" id="JAECZO010000077">
    <property type="protein sequence ID" value="KAK7196465.1"/>
    <property type="molecule type" value="Genomic_DNA"/>
</dbReference>
<evidence type="ECO:0000313" key="5">
    <source>
        <dbReference type="Proteomes" id="UP001430356"/>
    </source>
</evidence>
<dbReference type="AlphaFoldDB" id="A0AAW0EQM4"/>
<keyword evidence="5" id="KW-1185">Reference proteome</keyword>
<gene>
    <name evidence="4" type="ORF">NESM_000584000</name>
</gene>
<dbReference type="InterPro" id="IPR008949">
    <property type="entry name" value="Isoprenoid_synthase_dom_sf"/>
</dbReference>
<keyword evidence="1" id="KW-0479">Metal-binding</keyword>
<dbReference type="SFLD" id="SFLDS00005">
    <property type="entry name" value="Isoprenoid_Synthase_Type_I"/>
    <property type="match status" value="1"/>
</dbReference>
<organism evidence="4 5">
    <name type="scientific">Novymonas esmeraldas</name>
    <dbReference type="NCBI Taxonomy" id="1808958"/>
    <lineage>
        <taxon>Eukaryota</taxon>
        <taxon>Discoba</taxon>
        <taxon>Euglenozoa</taxon>
        <taxon>Kinetoplastea</taxon>
        <taxon>Metakinetoplastina</taxon>
        <taxon>Trypanosomatida</taxon>
        <taxon>Trypanosomatidae</taxon>
        <taxon>Novymonas</taxon>
    </lineage>
</organism>
<protein>
    <submittedName>
        <fullName evidence="4">Polyprenyl synthase</fullName>
    </submittedName>
</protein>
<evidence type="ECO:0000256" key="2">
    <source>
        <dbReference type="ARBA" id="ARBA00022842"/>
    </source>
</evidence>
<dbReference type="SUPFAM" id="SSF159245">
    <property type="entry name" value="AttH-like"/>
    <property type="match status" value="1"/>
</dbReference>
<dbReference type="InterPro" id="IPR000092">
    <property type="entry name" value="Polyprenyl_synt"/>
</dbReference>
<dbReference type="Pfam" id="PF07143">
    <property type="entry name" value="CrtC"/>
    <property type="match status" value="1"/>
</dbReference>
<evidence type="ECO:0000256" key="1">
    <source>
        <dbReference type="ARBA" id="ARBA00022723"/>
    </source>
</evidence>
<evidence type="ECO:0000313" key="4">
    <source>
        <dbReference type="EMBL" id="KAK7196465.1"/>
    </source>
</evidence>
<sequence>MSDEWPSHFPPRGAAPDAQVYDQCVDASVLQWWYANAHLTVEGEDEPSLAFFASFFRQAEEACPTAATKRYDACVWALVDLEKKIYYADSALDPESIEQVSRRLDPAITGRRLEHVEVALLELVKKGRVPRPDRLLASKAVYTQEPFGIALDDTCIMKTAQDGPVRRYTFAMCNAADDVCVDVCLETDQPPVIHGKDGCVNGMYYYYFPSMRVTGSVTVKGVRREVTGVGWYDRELDGSASEAGRDAKYNWSWMSLHVSNKAQWSIFHVTDSAEEATREMVVVETRADGSRRYYDDAALEVKRKWSSLVTFMRYPAEFRLTSPSMGIDVTMHTAFDAQEFSTIVVGGAGFYEGVVEGSGACAGEAVTVRGFLEHKKTAAPYSNTAELLKHVGAYVHEALEEVYPLSASDAWVSAQVLGRHATDRGVPADKVCETLFHPVRAIIDRGGKSWRSLILVSCCNALSRQYFDCRRYIAVAELLHVGSLIIDDIQDNSVVRRGGKCVHLEYGVATAINAGTACYFMAPRAARIQDLPPEKATRIYQLYFDVLMAGHAGQGLDIYGLGYLMPKAVETGDASALFDALDAIHTYKTGGAAATLCAMACVLCDAPPAVSEAVERFGLILGLAFQIVDDALNIRGFEGDLKEAAEDIKDGKITYPIAVAMGRLDIEKRQALWEILQKPTKEIADIQHAVALVVSTDASKECLLIARQRLQETWDALDPLLEDSFPKLVMRTFCAFLVDRTY</sequence>
<name>A0AAW0EQM4_9TRYP</name>
<reference evidence="4 5" key="1">
    <citation type="journal article" date="2021" name="MBio">
        <title>A New Model Trypanosomatid, Novymonas esmeraldas: Genomic Perception of Its 'Candidatus Pandoraea novymonadis' Endosymbiont.</title>
        <authorList>
            <person name="Zakharova A."/>
            <person name="Saura A."/>
            <person name="Butenko A."/>
            <person name="Podesvova L."/>
            <person name="Warmusova S."/>
            <person name="Kostygov A.Y."/>
            <person name="Nenarokova A."/>
            <person name="Lukes J."/>
            <person name="Opperdoes F.R."/>
            <person name="Yurchenko V."/>
        </authorList>
    </citation>
    <scope>NUCLEOTIDE SEQUENCE [LARGE SCALE GENOMIC DNA]</scope>
    <source>
        <strain evidence="4 5">E262AT.01</strain>
    </source>
</reference>
<accession>A0AAW0EQM4</accession>
<dbReference type="Pfam" id="PF17186">
    <property type="entry name" value="Lipocalin_9"/>
    <property type="match status" value="1"/>
</dbReference>
<dbReference type="PANTHER" id="PTHR12001">
    <property type="entry name" value="GERANYLGERANYL PYROPHOSPHATE SYNTHASE"/>
    <property type="match status" value="1"/>
</dbReference>
<dbReference type="GO" id="GO:0008299">
    <property type="term" value="P:isoprenoid biosynthetic process"/>
    <property type="evidence" value="ECO:0007669"/>
    <property type="project" value="InterPro"/>
</dbReference>
<feature type="domain" description="AttH" evidence="3">
    <location>
        <begin position="31"/>
        <end position="235"/>
    </location>
</feature>
<evidence type="ECO:0000259" key="3">
    <source>
        <dbReference type="Pfam" id="PF07143"/>
    </source>
</evidence>
<dbReference type="InterPro" id="IPR023374">
    <property type="entry name" value="AttH-like_dom_sf"/>
</dbReference>
<dbReference type="InterPro" id="IPR010791">
    <property type="entry name" value="AttH_dom"/>
</dbReference>